<feature type="compositionally biased region" description="Low complexity" evidence="2">
    <location>
        <begin position="57"/>
        <end position="74"/>
    </location>
</feature>
<feature type="compositionally biased region" description="Polar residues" evidence="2">
    <location>
        <begin position="78"/>
        <end position="87"/>
    </location>
</feature>
<evidence type="ECO:0000256" key="1">
    <source>
        <dbReference type="ARBA" id="ARBA00006068"/>
    </source>
</evidence>
<proteinExistence type="inferred from homology"/>
<gene>
    <name evidence="5" type="ORF">D2E25_0309</name>
</gene>
<dbReference type="EMBL" id="QXGL01000001">
    <property type="protein sequence ID" value="RSX54003.1"/>
    <property type="molecule type" value="Genomic_DNA"/>
</dbReference>
<comment type="caution">
    <text evidence="5">The sequence shown here is derived from an EMBL/GenBank/DDBJ whole genome shotgun (WGS) entry which is preliminary data.</text>
</comment>
<name>A0A430FM54_9BIFI</name>
<feature type="region of interest" description="Disordered" evidence="2">
    <location>
        <begin position="1"/>
        <end position="157"/>
    </location>
</feature>
<feature type="compositionally biased region" description="Low complexity" evidence="2">
    <location>
        <begin position="96"/>
        <end position="131"/>
    </location>
</feature>
<protein>
    <submittedName>
        <fullName evidence="5">Transcriptional regulator</fullName>
    </submittedName>
</protein>
<evidence type="ECO:0000256" key="2">
    <source>
        <dbReference type="SAM" id="MobiDB-lite"/>
    </source>
</evidence>
<keyword evidence="3" id="KW-0812">Transmembrane</keyword>
<dbReference type="Gene3D" id="3.40.630.190">
    <property type="entry name" value="LCP protein"/>
    <property type="match status" value="1"/>
</dbReference>
<dbReference type="InterPro" id="IPR004474">
    <property type="entry name" value="LytR_CpsA_psr"/>
</dbReference>
<feature type="domain" description="Cell envelope-related transcriptional attenuator" evidence="4">
    <location>
        <begin position="230"/>
        <end position="372"/>
    </location>
</feature>
<evidence type="ECO:0000259" key="4">
    <source>
        <dbReference type="Pfam" id="PF03816"/>
    </source>
</evidence>
<dbReference type="PANTHER" id="PTHR33392">
    <property type="entry name" value="POLYISOPRENYL-TEICHOIC ACID--PEPTIDOGLYCAN TEICHOIC ACID TRANSFERASE TAGU"/>
    <property type="match status" value="1"/>
</dbReference>
<comment type="similarity">
    <text evidence="1">Belongs to the LytR/CpsA/Psr (LCP) family.</text>
</comment>
<dbReference type="Pfam" id="PF03816">
    <property type="entry name" value="LytR_cpsA_psr"/>
    <property type="match status" value="1"/>
</dbReference>
<evidence type="ECO:0000313" key="6">
    <source>
        <dbReference type="Proteomes" id="UP000287533"/>
    </source>
</evidence>
<organism evidence="5 6">
    <name type="scientific">Bifidobacterium goeldii</name>
    <dbReference type="NCBI Taxonomy" id="2306975"/>
    <lineage>
        <taxon>Bacteria</taxon>
        <taxon>Bacillati</taxon>
        <taxon>Actinomycetota</taxon>
        <taxon>Actinomycetes</taxon>
        <taxon>Bifidobacteriales</taxon>
        <taxon>Bifidobacteriaceae</taxon>
        <taxon>Bifidobacterium</taxon>
    </lineage>
</organism>
<dbReference type="Proteomes" id="UP000287533">
    <property type="component" value="Unassembled WGS sequence"/>
</dbReference>
<keyword evidence="6" id="KW-1185">Reference proteome</keyword>
<dbReference type="PANTHER" id="PTHR33392:SF6">
    <property type="entry name" value="POLYISOPRENYL-TEICHOIC ACID--PEPTIDOGLYCAN TEICHOIC ACID TRANSFERASE TAGU"/>
    <property type="match status" value="1"/>
</dbReference>
<feature type="compositionally biased region" description="Low complexity" evidence="2">
    <location>
        <begin position="28"/>
        <end position="48"/>
    </location>
</feature>
<evidence type="ECO:0000313" key="5">
    <source>
        <dbReference type="EMBL" id="RSX54003.1"/>
    </source>
</evidence>
<reference evidence="5 6" key="1">
    <citation type="submission" date="2018-09" db="EMBL/GenBank/DDBJ databases">
        <title>Characterization of the phylogenetic diversity of five novel species belonging to the genus Bifidobacterium.</title>
        <authorList>
            <person name="Lugli G.A."/>
            <person name="Duranti S."/>
            <person name="Milani C."/>
        </authorList>
    </citation>
    <scope>NUCLEOTIDE SEQUENCE [LARGE SCALE GENOMIC DNA]</scope>
    <source>
        <strain evidence="5 6">2034B</strain>
    </source>
</reference>
<dbReference type="InterPro" id="IPR050922">
    <property type="entry name" value="LytR/CpsA/Psr_CW_biosynth"/>
</dbReference>
<sequence>MSEGNSGASPQGIPPSFIPSGNRRRRTTSPVARTAAAAQATTSSEQAAPPSFSPASTRRAAGSAGTPAAPATGAESIPSFTPGQGSPSPVAPRRTAGSTQHASSASSRSTASSHGSMRVPAASSNAPANPARTPMLSGRSAYAASEPGGARPSGQATVKRHHPGKIIAAIFAALLVVALLASFTVWNWVDGQLNKESWLSSKASDAGTSWLLLGSDQRDGEEAKSITGFRTDTILVLTKPNSGASSLISIPRDSLVQVNGTYMKINAVAQAAGRTALVEQVEAITGQKIDHVAQIRFNGLKDVVDALGGVELCYDSTVNDVLSGLNWQAGCHVADGTTALAFSRMRYSDPKGDFGRAERQRQVIGAIAKKATSSSSLTNPALLTKVAKAGLQAVTVDEKTNPYTLLQMMLTFRAASSDKGVTGSVYWTDPNYMLAGVGSSVLLDDAKNLELFSQLSAGSHAAGTVGTLAG</sequence>
<dbReference type="NCBIfam" id="TIGR00350">
    <property type="entry name" value="lytR_cpsA_psr"/>
    <property type="match status" value="1"/>
</dbReference>
<dbReference type="OrthoDB" id="9782542at2"/>
<accession>A0A430FM54</accession>
<dbReference type="AlphaFoldDB" id="A0A430FM54"/>
<dbReference type="RefSeq" id="WP_125979297.1">
    <property type="nucleotide sequence ID" value="NZ_QXGL01000001.1"/>
</dbReference>
<evidence type="ECO:0000256" key="3">
    <source>
        <dbReference type="SAM" id="Phobius"/>
    </source>
</evidence>
<keyword evidence="3" id="KW-1133">Transmembrane helix</keyword>
<feature type="transmembrane region" description="Helical" evidence="3">
    <location>
        <begin position="166"/>
        <end position="189"/>
    </location>
</feature>
<keyword evidence="3" id="KW-0472">Membrane</keyword>